<organism evidence="1 2">
    <name type="scientific">Pisolithus microcarpus 441</name>
    <dbReference type="NCBI Taxonomy" id="765257"/>
    <lineage>
        <taxon>Eukaryota</taxon>
        <taxon>Fungi</taxon>
        <taxon>Dikarya</taxon>
        <taxon>Basidiomycota</taxon>
        <taxon>Agaricomycotina</taxon>
        <taxon>Agaricomycetes</taxon>
        <taxon>Agaricomycetidae</taxon>
        <taxon>Boletales</taxon>
        <taxon>Sclerodermatineae</taxon>
        <taxon>Pisolithaceae</taxon>
        <taxon>Pisolithus</taxon>
    </lineage>
</organism>
<reference evidence="2" key="2">
    <citation type="submission" date="2015-01" db="EMBL/GenBank/DDBJ databases">
        <title>Evolutionary Origins and Diversification of the Mycorrhizal Mutualists.</title>
        <authorList>
            <consortium name="DOE Joint Genome Institute"/>
            <consortium name="Mycorrhizal Genomics Consortium"/>
            <person name="Kohler A."/>
            <person name="Kuo A."/>
            <person name="Nagy L.G."/>
            <person name="Floudas D."/>
            <person name="Copeland A."/>
            <person name="Barry K.W."/>
            <person name="Cichocki N."/>
            <person name="Veneault-Fourrey C."/>
            <person name="LaButti K."/>
            <person name="Lindquist E.A."/>
            <person name="Lipzen A."/>
            <person name="Lundell T."/>
            <person name="Morin E."/>
            <person name="Murat C."/>
            <person name="Riley R."/>
            <person name="Ohm R."/>
            <person name="Sun H."/>
            <person name="Tunlid A."/>
            <person name="Henrissat B."/>
            <person name="Grigoriev I.V."/>
            <person name="Hibbett D.S."/>
            <person name="Martin F."/>
        </authorList>
    </citation>
    <scope>NUCLEOTIDE SEQUENCE [LARGE SCALE GENOMIC DNA]</scope>
    <source>
        <strain evidence="2">441</strain>
    </source>
</reference>
<evidence type="ECO:0000313" key="2">
    <source>
        <dbReference type="Proteomes" id="UP000054018"/>
    </source>
</evidence>
<name>A0A0C9ZSU6_9AGAM</name>
<protein>
    <submittedName>
        <fullName evidence="1">Uncharacterized protein</fullName>
    </submittedName>
</protein>
<reference evidence="1 2" key="1">
    <citation type="submission" date="2014-04" db="EMBL/GenBank/DDBJ databases">
        <authorList>
            <consortium name="DOE Joint Genome Institute"/>
            <person name="Kuo A."/>
            <person name="Kohler A."/>
            <person name="Costa M.D."/>
            <person name="Nagy L.G."/>
            <person name="Floudas D."/>
            <person name="Copeland A."/>
            <person name="Barry K.W."/>
            <person name="Cichocki N."/>
            <person name="Veneault-Fourrey C."/>
            <person name="LaButti K."/>
            <person name="Lindquist E.A."/>
            <person name="Lipzen A."/>
            <person name="Lundell T."/>
            <person name="Morin E."/>
            <person name="Murat C."/>
            <person name="Sun H."/>
            <person name="Tunlid A."/>
            <person name="Henrissat B."/>
            <person name="Grigoriev I.V."/>
            <person name="Hibbett D.S."/>
            <person name="Martin F."/>
            <person name="Nordberg H.P."/>
            <person name="Cantor M.N."/>
            <person name="Hua S.X."/>
        </authorList>
    </citation>
    <scope>NUCLEOTIDE SEQUENCE [LARGE SCALE GENOMIC DNA]</scope>
    <source>
        <strain evidence="1 2">441</strain>
    </source>
</reference>
<gene>
    <name evidence="1" type="ORF">PISMIDRAFT_679814</name>
</gene>
<accession>A0A0C9ZSU6</accession>
<evidence type="ECO:0000313" key="1">
    <source>
        <dbReference type="EMBL" id="KIK22818.1"/>
    </source>
</evidence>
<dbReference type="AlphaFoldDB" id="A0A0C9ZSU6"/>
<dbReference type="EMBL" id="KN833735">
    <property type="protein sequence ID" value="KIK22818.1"/>
    <property type="molecule type" value="Genomic_DNA"/>
</dbReference>
<dbReference type="HOGENOM" id="CLU_2813383_0_0_1"/>
<sequence length="67" mass="8002">MALENFEQYVFQRGNKPYCRWWWSGHHIDTRQLIQVRQPSSQGQATSEDYSRYDRMILLATVKSHVG</sequence>
<dbReference type="Proteomes" id="UP000054018">
    <property type="component" value="Unassembled WGS sequence"/>
</dbReference>
<proteinExistence type="predicted"/>
<keyword evidence="2" id="KW-1185">Reference proteome</keyword>